<dbReference type="PANTHER" id="PTHR10429">
    <property type="entry name" value="DNA-3-METHYLADENINE GLYCOSYLASE"/>
    <property type="match status" value="1"/>
</dbReference>
<dbReference type="Proteomes" id="UP000297963">
    <property type="component" value="Unassembled WGS sequence"/>
</dbReference>
<dbReference type="SUPFAM" id="SSF50486">
    <property type="entry name" value="FMT C-terminal domain-like"/>
    <property type="match status" value="1"/>
</dbReference>
<dbReference type="InterPro" id="IPR036995">
    <property type="entry name" value="MPG_sf"/>
</dbReference>
<dbReference type="GO" id="GO:0003905">
    <property type="term" value="F:alkylbase DNA N-glycosylase activity"/>
    <property type="evidence" value="ECO:0007669"/>
    <property type="project" value="InterPro"/>
</dbReference>
<dbReference type="HAMAP" id="MF_00527">
    <property type="entry name" value="3MGH"/>
    <property type="match status" value="1"/>
</dbReference>
<dbReference type="CDD" id="cd00540">
    <property type="entry name" value="AAG"/>
    <property type="match status" value="1"/>
</dbReference>
<evidence type="ECO:0000256" key="4">
    <source>
        <dbReference type="ARBA" id="ARBA00023204"/>
    </source>
</evidence>
<comment type="similarity">
    <text evidence="1 5">Belongs to the DNA glycosylase MPG family.</text>
</comment>
<name>A0A4R8VRP0_9MICO</name>
<dbReference type="EC" id="3.2.2.-" evidence="5"/>
<reference evidence="6 7" key="1">
    <citation type="submission" date="2019-03" db="EMBL/GenBank/DDBJ databases">
        <title>Genomics of glacier-inhabiting Cryobacterium strains.</title>
        <authorList>
            <person name="Liu Q."/>
            <person name="Xin Y.-H."/>
        </authorList>
    </citation>
    <scope>NUCLEOTIDE SEQUENCE [LARGE SCALE GENOMIC DNA]</scope>
    <source>
        <strain evidence="6 7">Hh34</strain>
    </source>
</reference>
<dbReference type="EMBL" id="SOFE01000012">
    <property type="protein sequence ID" value="TFB85698.1"/>
    <property type="molecule type" value="Genomic_DNA"/>
</dbReference>
<evidence type="ECO:0000256" key="1">
    <source>
        <dbReference type="ARBA" id="ARBA00009232"/>
    </source>
</evidence>
<sequence length="213" mass="23024">MNVPEGFHPADRAFFAREVLELAPEVLGCILQRTDDDGTVAIQITEVEAYAGERDPGAHSYRGMTNRNKTMFGPAGHLYCYFTYGMHHALNLVAGEPGQPYGCLIRAGDVLQGADIARSRRESKPRKVPLLDRSLARGPGCVAQAFGATLANDGDDLFGGEWTFFVPDDPVMLPHLTGPRVGVSGPGGSATNFPWRFWVADASSVSAYKPGRQ</sequence>
<evidence type="ECO:0000313" key="7">
    <source>
        <dbReference type="Proteomes" id="UP000297963"/>
    </source>
</evidence>
<dbReference type="AlphaFoldDB" id="A0A4R8VRP0"/>
<gene>
    <name evidence="6" type="ORF">E3O11_06935</name>
</gene>
<dbReference type="GO" id="GO:0006284">
    <property type="term" value="P:base-excision repair"/>
    <property type="evidence" value="ECO:0007669"/>
    <property type="project" value="InterPro"/>
</dbReference>
<keyword evidence="2 5" id="KW-0227">DNA damage</keyword>
<dbReference type="InterPro" id="IPR011034">
    <property type="entry name" value="Formyl_transferase-like_C_sf"/>
</dbReference>
<proteinExistence type="inferred from homology"/>
<comment type="caution">
    <text evidence="6">The sequence shown here is derived from an EMBL/GenBank/DDBJ whole genome shotgun (WGS) entry which is preliminary data.</text>
</comment>
<dbReference type="Gene3D" id="3.10.300.10">
    <property type="entry name" value="Methylpurine-DNA glycosylase (MPG)"/>
    <property type="match status" value="1"/>
</dbReference>
<dbReference type="InterPro" id="IPR003180">
    <property type="entry name" value="MPG"/>
</dbReference>
<keyword evidence="6" id="KW-0326">Glycosidase</keyword>
<evidence type="ECO:0000256" key="3">
    <source>
        <dbReference type="ARBA" id="ARBA00022801"/>
    </source>
</evidence>
<accession>A0A4R8VRP0</accession>
<dbReference type="Pfam" id="PF02245">
    <property type="entry name" value="Pur_DNA_glyco"/>
    <property type="match status" value="1"/>
</dbReference>
<dbReference type="GO" id="GO:0003677">
    <property type="term" value="F:DNA binding"/>
    <property type="evidence" value="ECO:0007669"/>
    <property type="project" value="InterPro"/>
</dbReference>
<keyword evidence="3 5" id="KW-0378">Hydrolase</keyword>
<evidence type="ECO:0000256" key="5">
    <source>
        <dbReference type="HAMAP-Rule" id="MF_00527"/>
    </source>
</evidence>
<dbReference type="NCBIfam" id="TIGR00567">
    <property type="entry name" value="3mg"/>
    <property type="match status" value="1"/>
</dbReference>
<dbReference type="NCBIfam" id="NF002003">
    <property type="entry name" value="PRK00802.1-3"/>
    <property type="match status" value="1"/>
</dbReference>
<evidence type="ECO:0000313" key="6">
    <source>
        <dbReference type="EMBL" id="TFB85698.1"/>
    </source>
</evidence>
<dbReference type="PANTHER" id="PTHR10429:SF0">
    <property type="entry name" value="DNA-3-METHYLADENINE GLYCOSYLASE"/>
    <property type="match status" value="1"/>
</dbReference>
<evidence type="ECO:0000256" key="2">
    <source>
        <dbReference type="ARBA" id="ARBA00022763"/>
    </source>
</evidence>
<keyword evidence="4 5" id="KW-0234">DNA repair</keyword>
<dbReference type="RefSeq" id="WP_092450880.1">
    <property type="nucleotide sequence ID" value="NZ_BKAC01000009.1"/>
</dbReference>
<organism evidence="6 7">
    <name type="scientific">Cryobacterium levicorallinum</name>
    <dbReference type="NCBI Taxonomy" id="995038"/>
    <lineage>
        <taxon>Bacteria</taxon>
        <taxon>Bacillati</taxon>
        <taxon>Actinomycetota</taxon>
        <taxon>Actinomycetes</taxon>
        <taxon>Micrococcales</taxon>
        <taxon>Microbacteriaceae</taxon>
        <taxon>Cryobacterium</taxon>
    </lineage>
</organism>
<protein>
    <recommendedName>
        <fullName evidence="5">Putative 3-methyladenine DNA glycosylase</fullName>
        <ecNumber evidence="5">3.2.2.-</ecNumber>
    </recommendedName>
</protein>